<dbReference type="AlphaFoldDB" id="A0AAW8AQC9"/>
<dbReference type="Proteomes" id="UP001244490">
    <property type="component" value="Unassembled WGS sequence"/>
</dbReference>
<protein>
    <submittedName>
        <fullName evidence="1">Uncharacterized protein</fullName>
    </submittedName>
</protein>
<organism evidence="1 2">
    <name type="scientific">Klebsiella pneumoniae</name>
    <dbReference type="NCBI Taxonomy" id="573"/>
    <lineage>
        <taxon>Bacteria</taxon>
        <taxon>Pseudomonadati</taxon>
        <taxon>Pseudomonadota</taxon>
        <taxon>Gammaproteobacteria</taxon>
        <taxon>Enterobacterales</taxon>
        <taxon>Enterobacteriaceae</taxon>
        <taxon>Klebsiella/Raoultella group</taxon>
        <taxon>Klebsiella</taxon>
        <taxon>Klebsiella pneumoniae complex</taxon>
    </lineage>
</organism>
<evidence type="ECO:0000313" key="1">
    <source>
        <dbReference type="EMBL" id="MDP0971711.1"/>
    </source>
</evidence>
<comment type="caution">
    <text evidence="1">The sequence shown here is derived from an EMBL/GenBank/DDBJ whole genome shotgun (WGS) entry which is preliminary data.</text>
</comment>
<reference evidence="1" key="1">
    <citation type="submission" date="2023-07" db="EMBL/GenBank/DDBJ databases">
        <authorList>
            <person name="Peng Z."/>
        </authorList>
    </citation>
    <scope>NUCLEOTIDE SEQUENCE</scope>
    <source>
        <strain evidence="1">KP219</strain>
    </source>
</reference>
<dbReference type="EMBL" id="JAUUIA010001119">
    <property type="protein sequence ID" value="MDP0971711.1"/>
    <property type="molecule type" value="Genomic_DNA"/>
</dbReference>
<evidence type="ECO:0000313" key="2">
    <source>
        <dbReference type="Proteomes" id="UP001244490"/>
    </source>
</evidence>
<gene>
    <name evidence="1" type="ORF">Q6294_32740</name>
</gene>
<accession>A0AAW8AQC9</accession>
<proteinExistence type="predicted"/>
<feature type="non-terminal residue" evidence="1">
    <location>
        <position position="1"/>
    </location>
</feature>
<sequence length="79" mass="8631">FPNALLLDCGTTPVPLHLTSEFMSVKDRALKEKAIQTGGSPSHWYWHTANAIPALPNIAPWPQRGSVGSSAGLQRRFPH</sequence>
<name>A0AAW8AQC9_KLEPN</name>
<dbReference type="RefSeq" id="WP_305202728.1">
    <property type="nucleotide sequence ID" value="NZ_JAUUIA010001119.1"/>
</dbReference>